<name>A0A0P1GB29_9RHOB</name>
<dbReference type="EMBL" id="CYSE01000003">
    <property type="protein sequence ID" value="CUH78596.1"/>
    <property type="molecule type" value="Genomic_DNA"/>
</dbReference>
<dbReference type="OrthoDB" id="8010691at2"/>
<feature type="domain" description="Peptidase S8/S53" evidence="1">
    <location>
        <begin position="147"/>
        <end position="635"/>
    </location>
</feature>
<protein>
    <recommendedName>
        <fullName evidence="1">Peptidase S8/S53 domain-containing protein</fullName>
    </recommendedName>
</protein>
<dbReference type="RefSeq" id="WP_058247554.1">
    <property type="nucleotide sequence ID" value="NZ_CYSE01000003.1"/>
</dbReference>
<dbReference type="SUPFAM" id="SSF52743">
    <property type="entry name" value="Subtilisin-like"/>
    <property type="match status" value="1"/>
</dbReference>
<sequence>MAMTWTPARAGAFQDAYLDWSRLVEKRRDALHPARPSAGTDFEPIFVRLTSGTVFARQSLRDLVQDVSAPLLMDAHELATLNDRIDSPDTHGDLPDEYALYRRVGTPDSDHAALFEVLDTGVPVRLAEASPQTLAPAAPPPADTQDAPIIAILDDGLGFLNARFRRTLPDGAQVSRFHALWLQTLEQRGTGPHHVVSGKVLSRDQITALFQGVEAESYAKLNADLYGADSPRAVERGRSHGTHMLDLAAGADPADAADPVRDWPLLGVQLPPQAIEDTSGTRMESYLIQGLRWILRQAAKVNPDAPVVVNISLGFLAGPKDGTRFAEYQMAQEAAHWETVTGQPVRLVWAFGNNRLGRLVGQITCTETAQAVTWRAQPCDQTANYMEIRTPGQNCGALALMVTTPGGQSSGPLTLEPGQMASLEKDGAPVARLYHVAARDFGQGIVSPGHYVLALAPTENRKPTEPCAPAGAWQVAVQHTGKGTAQVVVQVQRDDDLHGARGRQSYLDAPSGYEWDTGSASYRRPAADGPLCYAGSHSALASSTARQVFCVGAAEHAPRTAADTAENYRAAPYSGEGAAWSVSGPTVSTLAEESQFLPGVLAAGTFSGTTHVLNGTSAAAARLTRALGLSAERIKRNAKRGNTLHTDDLDTAKVARIAVPPDQASRLGTYLVQEPHRRLSRF</sequence>
<dbReference type="Gene3D" id="3.40.50.200">
    <property type="entry name" value="Peptidase S8/S53 domain"/>
    <property type="match status" value="2"/>
</dbReference>
<dbReference type="Proteomes" id="UP000054935">
    <property type="component" value="Unassembled WGS sequence"/>
</dbReference>
<keyword evidence="3" id="KW-1185">Reference proteome</keyword>
<dbReference type="GO" id="GO:0006508">
    <property type="term" value="P:proteolysis"/>
    <property type="evidence" value="ECO:0007669"/>
    <property type="project" value="InterPro"/>
</dbReference>
<gene>
    <name evidence="2" type="ORF">TRN7648_02059</name>
</gene>
<reference evidence="2 3" key="1">
    <citation type="submission" date="2015-09" db="EMBL/GenBank/DDBJ databases">
        <authorList>
            <consortium name="Swine Surveillance"/>
        </authorList>
    </citation>
    <scope>NUCLEOTIDE SEQUENCE [LARGE SCALE GENOMIC DNA]</scope>
    <source>
        <strain evidence="2 3">CECT 7648</strain>
    </source>
</reference>
<dbReference type="Pfam" id="PF00082">
    <property type="entry name" value="Peptidase_S8"/>
    <property type="match status" value="1"/>
</dbReference>
<dbReference type="STRING" id="441103.TRN7648_02059"/>
<evidence type="ECO:0000259" key="1">
    <source>
        <dbReference type="Pfam" id="PF00082"/>
    </source>
</evidence>
<dbReference type="AlphaFoldDB" id="A0A0P1GB29"/>
<dbReference type="GO" id="GO:0004252">
    <property type="term" value="F:serine-type endopeptidase activity"/>
    <property type="evidence" value="ECO:0007669"/>
    <property type="project" value="InterPro"/>
</dbReference>
<evidence type="ECO:0000313" key="2">
    <source>
        <dbReference type="EMBL" id="CUH78596.1"/>
    </source>
</evidence>
<dbReference type="InterPro" id="IPR000209">
    <property type="entry name" value="Peptidase_S8/S53_dom"/>
</dbReference>
<dbReference type="InterPro" id="IPR036852">
    <property type="entry name" value="Peptidase_S8/S53_dom_sf"/>
</dbReference>
<evidence type="ECO:0000313" key="3">
    <source>
        <dbReference type="Proteomes" id="UP000054935"/>
    </source>
</evidence>
<accession>A0A0P1GB29</accession>
<organism evidence="2 3">
    <name type="scientific">Tropicibacter naphthalenivorans</name>
    <dbReference type="NCBI Taxonomy" id="441103"/>
    <lineage>
        <taxon>Bacteria</taxon>
        <taxon>Pseudomonadati</taxon>
        <taxon>Pseudomonadota</taxon>
        <taxon>Alphaproteobacteria</taxon>
        <taxon>Rhodobacterales</taxon>
        <taxon>Roseobacteraceae</taxon>
        <taxon>Tropicibacter</taxon>
    </lineage>
</organism>
<proteinExistence type="predicted"/>